<sequence>MSTIVTNQNPVSEEKLGQMTAPNNIAPEQKSCAIRLQDPANECPSCTSAIFCPKPGLGEQEGN</sequence>
<name>A0ACC2S7H0_9FUNG</name>
<reference evidence="1" key="1">
    <citation type="submission" date="2022-04" db="EMBL/GenBank/DDBJ databases">
        <title>Genome of the entomopathogenic fungus Entomophthora muscae.</title>
        <authorList>
            <person name="Elya C."/>
            <person name="Lovett B.R."/>
            <person name="Lee E."/>
            <person name="Macias A.M."/>
            <person name="Hajek A.E."/>
            <person name="De Bivort B.L."/>
            <person name="Kasson M.T."/>
            <person name="De Fine Licht H.H."/>
            <person name="Stajich J.E."/>
        </authorList>
    </citation>
    <scope>NUCLEOTIDE SEQUENCE</scope>
    <source>
        <strain evidence="1">Berkeley</strain>
    </source>
</reference>
<protein>
    <submittedName>
        <fullName evidence="1">Uncharacterized protein</fullName>
    </submittedName>
</protein>
<comment type="caution">
    <text evidence="1">The sequence shown here is derived from an EMBL/GenBank/DDBJ whole genome shotgun (WGS) entry which is preliminary data.</text>
</comment>
<evidence type="ECO:0000313" key="2">
    <source>
        <dbReference type="Proteomes" id="UP001165960"/>
    </source>
</evidence>
<keyword evidence="2" id="KW-1185">Reference proteome</keyword>
<dbReference type="EMBL" id="QTSX02005734">
    <property type="protein sequence ID" value="KAJ9058244.1"/>
    <property type="molecule type" value="Genomic_DNA"/>
</dbReference>
<organism evidence="1 2">
    <name type="scientific">Entomophthora muscae</name>
    <dbReference type="NCBI Taxonomy" id="34485"/>
    <lineage>
        <taxon>Eukaryota</taxon>
        <taxon>Fungi</taxon>
        <taxon>Fungi incertae sedis</taxon>
        <taxon>Zoopagomycota</taxon>
        <taxon>Entomophthoromycotina</taxon>
        <taxon>Entomophthoromycetes</taxon>
        <taxon>Entomophthorales</taxon>
        <taxon>Entomophthoraceae</taxon>
        <taxon>Entomophthora</taxon>
    </lineage>
</organism>
<dbReference type="Proteomes" id="UP001165960">
    <property type="component" value="Unassembled WGS sequence"/>
</dbReference>
<accession>A0ACC2S7H0</accession>
<evidence type="ECO:0000313" key="1">
    <source>
        <dbReference type="EMBL" id="KAJ9058244.1"/>
    </source>
</evidence>
<proteinExistence type="predicted"/>
<gene>
    <name evidence="1" type="ORF">DSO57_1014284</name>
</gene>